<dbReference type="HOGENOM" id="CLU_1770397_0_0_1"/>
<proteinExistence type="predicted"/>
<feature type="transmembrane region" description="Helical" evidence="1">
    <location>
        <begin position="12"/>
        <end position="31"/>
    </location>
</feature>
<keyword evidence="1" id="KW-0472">Membrane</keyword>
<evidence type="ECO:0000313" key="3">
    <source>
        <dbReference type="Proteomes" id="UP000014500"/>
    </source>
</evidence>
<dbReference type="Proteomes" id="UP000014500">
    <property type="component" value="Unassembled WGS sequence"/>
</dbReference>
<evidence type="ECO:0000313" key="2">
    <source>
        <dbReference type="EnsemblMetazoa" id="SMAR009369-PA"/>
    </source>
</evidence>
<dbReference type="EMBL" id="JH431889">
    <property type="status" value="NOT_ANNOTATED_CDS"/>
    <property type="molecule type" value="Genomic_DNA"/>
</dbReference>
<protein>
    <submittedName>
        <fullName evidence="2">Uncharacterized protein</fullName>
    </submittedName>
</protein>
<evidence type="ECO:0000256" key="1">
    <source>
        <dbReference type="SAM" id="Phobius"/>
    </source>
</evidence>
<accession>T1J6U2</accession>
<name>T1J6U2_STRMM</name>
<dbReference type="EnsemblMetazoa" id="SMAR009369-RA">
    <property type="protein sequence ID" value="SMAR009369-PA"/>
    <property type="gene ID" value="SMAR009369"/>
</dbReference>
<organism evidence="2 3">
    <name type="scientific">Strigamia maritima</name>
    <name type="common">European centipede</name>
    <name type="synonym">Geophilus maritimus</name>
    <dbReference type="NCBI Taxonomy" id="126957"/>
    <lineage>
        <taxon>Eukaryota</taxon>
        <taxon>Metazoa</taxon>
        <taxon>Ecdysozoa</taxon>
        <taxon>Arthropoda</taxon>
        <taxon>Myriapoda</taxon>
        <taxon>Chilopoda</taxon>
        <taxon>Pleurostigmophora</taxon>
        <taxon>Geophilomorpha</taxon>
        <taxon>Linotaeniidae</taxon>
        <taxon>Strigamia</taxon>
    </lineage>
</organism>
<reference evidence="2" key="2">
    <citation type="submission" date="2015-02" db="UniProtKB">
        <authorList>
            <consortium name="EnsemblMetazoa"/>
        </authorList>
    </citation>
    <scope>IDENTIFICATION</scope>
</reference>
<keyword evidence="1" id="KW-0812">Transmembrane</keyword>
<dbReference type="AlphaFoldDB" id="T1J6U2"/>
<keyword evidence="3" id="KW-1185">Reference proteome</keyword>
<sequence length="147" mass="15736">MYIRTLEHWRRRMIILAICCTLVTVVIMSIVGGKVTPSHLGQSGVAYAPSSHSTVRNRTKATGCTIYSNHASNDKIADSADNTIRPKRIADVVAGVIGVFVVVGVVGVVGVNQGSLSGPMAAWGVNYTTLAQMSRSHFSTDHGRRNI</sequence>
<reference evidence="3" key="1">
    <citation type="submission" date="2011-05" db="EMBL/GenBank/DDBJ databases">
        <authorList>
            <person name="Richards S.R."/>
            <person name="Qu J."/>
            <person name="Jiang H."/>
            <person name="Jhangiani S.N."/>
            <person name="Agravi P."/>
            <person name="Goodspeed R."/>
            <person name="Gross S."/>
            <person name="Mandapat C."/>
            <person name="Jackson L."/>
            <person name="Mathew T."/>
            <person name="Pu L."/>
            <person name="Thornton R."/>
            <person name="Saada N."/>
            <person name="Wilczek-Boney K.B."/>
            <person name="Lee S."/>
            <person name="Kovar C."/>
            <person name="Wu Y."/>
            <person name="Scherer S.E."/>
            <person name="Worley K.C."/>
            <person name="Muzny D.M."/>
            <person name="Gibbs R."/>
        </authorList>
    </citation>
    <scope>NUCLEOTIDE SEQUENCE</scope>
    <source>
        <strain evidence="3">Brora</strain>
    </source>
</reference>
<keyword evidence="1" id="KW-1133">Transmembrane helix</keyword>
<feature type="transmembrane region" description="Helical" evidence="1">
    <location>
        <begin position="92"/>
        <end position="111"/>
    </location>
</feature>